<keyword evidence="7" id="KW-0812">Transmembrane</keyword>
<evidence type="ECO:0000256" key="6">
    <source>
        <dbReference type="RuleBase" id="RU003983"/>
    </source>
</evidence>
<evidence type="ECO:0000256" key="5">
    <source>
        <dbReference type="ARBA" id="ARBA00023049"/>
    </source>
</evidence>
<organism evidence="9 10">
    <name type="scientific">Emticicia agri</name>
    <dbReference type="NCBI Taxonomy" id="2492393"/>
    <lineage>
        <taxon>Bacteria</taxon>
        <taxon>Pseudomonadati</taxon>
        <taxon>Bacteroidota</taxon>
        <taxon>Cytophagia</taxon>
        <taxon>Cytophagales</taxon>
        <taxon>Leadbetterellaceae</taxon>
        <taxon>Emticicia</taxon>
    </lineage>
</organism>
<protein>
    <submittedName>
        <fullName evidence="9">M48 family peptidase</fullName>
    </submittedName>
</protein>
<dbReference type="AlphaFoldDB" id="A0A4Q5M4W6"/>
<keyword evidence="7" id="KW-1133">Transmembrane helix</keyword>
<name>A0A4Q5M4W6_9BACT</name>
<evidence type="ECO:0000256" key="3">
    <source>
        <dbReference type="ARBA" id="ARBA00022801"/>
    </source>
</evidence>
<dbReference type="GO" id="GO:0016020">
    <property type="term" value="C:membrane"/>
    <property type="evidence" value="ECO:0007669"/>
    <property type="project" value="TreeGrafter"/>
</dbReference>
<evidence type="ECO:0000256" key="7">
    <source>
        <dbReference type="SAM" id="Phobius"/>
    </source>
</evidence>
<keyword evidence="10" id="KW-1185">Reference proteome</keyword>
<gene>
    <name evidence="9" type="ORF">EWM59_01495</name>
</gene>
<accession>A0A4Q5M4W6</accession>
<dbReference type="Pfam" id="PF01435">
    <property type="entry name" value="Peptidase_M48"/>
    <property type="match status" value="1"/>
</dbReference>
<evidence type="ECO:0000256" key="2">
    <source>
        <dbReference type="ARBA" id="ARBA00022723"/>
    </source>
</evidence>
<dbReference type="InterPro" id="IPR001915">
    <property type="entry name" value="Peptidase_M48"/>
</dbReference>
<keyword evidence="2" id="KW-0479">Metal-binding</keyword>
<dbReference type="PANTHER" id="PTHR22726:SF1">
    <property type="entry name" value="METALLOENDOPEPTIDASE OMA1, MITOCHONDRIAL"/>
    <property type="match status" value="1"/>
</dbReference>
<dbReference type="GO" id="GO:0046872">
    <property type="term" value="F:metal ion binding"/>
    <property type="evidence" value="ECO:0007669"/>
    <property type="project" value="UniProtKB-KW"/>
</dbReference>
<comment type="cofactor">
    <cofactor evidence="6">
        <name>Zn(2+)</name>
        <dbReference type="ChEBI" id="CHEBI:29105"/>
    </cofactor>
    <text evidence="6">Binds 1 zinc ion per subunit.</text>
</comment>
<evidence type="ECO:0000256" key="1">
    <source>
        <dbReference type="ARBA" id="ARBA00022670"/>
    </source>
</evidence>
<dbReference type="Proteomes" id="UP000293162">
    <property type="component" value="Unassembled WGS sequence"/>
</dbReference>
<evidence type="ECO:0000313" key="9">
    <source>
        <dbReference type="EMBL" id="RYU97392.1"/>
    </source>
</evidence>
<keyword evidence="1 6" id="KW-0645">Protease</keyword>
<dbReference type="GO" id="GO:0004222">
    <property type="term" value="F:metalloendopeptidase activity"/>
    <property type="evidence" value="ECO:0007669"/>
    <property type="project" value="InterPro"/>
</dbReference>
<dbReference type="PANTHER" id="PTHR22726">
    <property type="entry name" value="METALLOENDOPEPTIDASE OMA1"/>
    <property type="match status" value="1"/>
</dbReference>
<reference evidence="9 10" key="1">
    <citation type="submission" date="2019-02" db="EMBL/GenBank/DDBJ databases">
        <title>Bacterial novel species Emticicia sp. 17J42-9 isolated from soil.</title>
        <authorList>
            <person name="Jung H.-Y."/>
        </authorList>
    </citation>
    <scope>NUCLEOTIDE SEQUENCE [LARGE SCALE GENOMIC DNA]</scope>
    <source>
        <strain evidence="9 10">17J42-9</strain>
    </source>
</reference>
<keyword evidence="5 6" id="KW-0482">Metalloprotease</keyword>
<keyword evidence="4 6" id="KW-0862">Zinc</keyword>
<comment type="caution">
    <text evidence="9">The sequence shown here is derived from an EMBL/GenBank/DDBJ whole genome shotgun (WGS) entry which is preliminary data.</text>
</comment>
<comment type="similarity">
    <text evidence="6">Belongs to the peptidase M48 family.</text>
</comment>
<dbReference type="GO" id="GO:0051603">
    <property type="term" value="P:proteolysis involved in protein catabolic process"/>
    <property type="evidence" value="ECO:0007669"/>
    <property type="project" value="TreeGrafter"/>
</dbReference>
<dbReference type="InterPro" id="IPR051156">
    <property type="entry name" value="Mito/Outer_Membr_Metalloprot"/>
</dbReference>
<feature type="transmembrane region" description="Helical" evidence="7">
    <location>
        <begin position="7"/>
        <end position="26"/>
    </location>
</feature>
<evidence type="ECO:0000259" key="8">
    <source>
        <dbReference type="Pfam" id="PF01435"/>
    </source>
</evidence>
<keyword evidence="3 6" id="KW-0378">Hydrolase</keyword>
<dbReference type="EMBL" id="SEWF01000002">
    <property type="protein sequence ID" value="RYU97392.1"/>
    <property type="molecule type" value="Genomic_DNA"/>
</dbReference>
<proteinExistence type="inferred from homology"/>
<dbReference type="RefSeq" id="WP_130019174.1">
    <property type="nucleotide sequence ID" value="NZ_SEWF01000002.1"/>
</dbReference>
<feature type="domain" description="Peptidase M48" evidence="8">
    <location>
        <begin position="85"/>
        <end position="260"/>
    </location>
</feature>
<evidence type="ECO:0000313" key="10">
    <source>
        <dbReference type="Proteomes" id="UP000293162"/>
    </source>
</evidence>
<sequence>MRSSGFKLRLIIGVIMAIVAAISYYGKNQVNPLTGEEQHIALTPEQEVAMGVQSAPQMAQEYGGVYQDNEVQQQVKAVGYKIVNQLETEAKSKGVQIPYQFDFHVLADNQTVNAFALPGGQIFITVALLQRLKSEAQLAGILGHEVGHVIHRHSAEQMAKSDFYQGLVGAVATATTDPYSGMGAGQIAQYVAQIQQMKFGRDDELQSDEFGVKYMIEAGYNPNAMIEVMKILEEASGGARQEEFMSTHPSPENRISQIKEHIAKYGGGKYE</sequence>
<keyword evidence="7" id="KW-0472">Membrane</keyword>
<evidence type="ECO:0000256" key="4">
    <source>
        <dbReference type="ARBA" id="ARBA00022833"/>
    </source>
</evidence>
<dbReference type="Gene3D" id="3.30.2010.10">
    <property type="entry name" value="Metalloproteases ('zincins'), catalytic domain"/>
    <property type="match status" value="1"/>
</dbReference>
<dbReference type="OrthoDB" id="9810445at2"/>